<dbReference type="EC" id="3.1.13.-" evidence="6"/>
<reference evidence="13 14" key="1">
    <citation type="journal article" date="2009" name="Nature">
        <title>Evolution of pathogenicity and sexual reproduction in eight Candida genomes.</title>
        <authorList>
            <person name="Butler G."/>
            <person name="Rasmussen M.D."/>
            <person name="Lin M.F."/>
            <person name="Santos M.A."/>
            <person name="Sakthikumar S."/>
            <person name="Munro C.A."/>
            <person name="Rheinbay E."/>
            <person name="Grabherr M."/>
            <person name="Forche A."/>
            <person name="Reedy J.L."/>
            <person name="Agrafioti I."/>
            <person name="Arnaud M.B."/>
            <person name="Bates S."/>
            <person name="Brown A.J."/>
            <person name="Brunke S."/>
            <person name="Costanzo M.C."/>
            <person name="Fitzpatrick D.A."/>
            <person name="de Groot P.W."/>
            <person name="Harris D."/>
            <person name="Hoyer L.L."/>
            <person name="Hube B."/>
            <person name="Klis F.M."/>
            <person name="Kodira C."/>
            <person name="Lennard N."/>
            <person name="Logue M.E."/>
            <person name="Martin R."/>
            <person name="Neiman A.M."/>
            <person name="Nikolaou E."/>
            <person name="Quail M.A."/>
            <person name="Quinn J."/>
            <person name="Santos M.C."/>
            <person name="Schmitzberger F.F."/>
            <person name="Sherlock G."/>
            <person name="Shah P."/>
            <person name="Silverstein K.A."/>
            <person name="Skrzypek M.S."/>
            <person name="Soll D."/>
            <person name="Staggs R."/>
            <person name="Stansfield I."/>
            <person name="Stumpf M.P."/>
            <person name="Sudbery P.E."/>
            <person name="Srikantha T."/>
            <person name="Zeng Q."/>
            <person name="Berman J."/>
            <person name="Berriman M."/>
            <person name="Heitman J."/>
            <person name="Gow N.A."/>
            <person name="Lorenz M.C."/>
            <person name="Birren B.W."/>
            <person name="Kellis M."/>
            <person name="Cuomo C.A."/>
        </authorList>
    </citation>
    <scope>NUCLEOTIDE SEQUENCE [LARGE SCALE GENOMIC DNA]</scope>
    <source>
        <strain evidence="14">ATCC 11503 / BCRC 21390 / CBS 2605 / JCM 1781 / NBRC 1676 / NRRL YB-4239</strain>
    </source>
</reference>
<feature type="compositionally biased region" description="Basic and acidic residues" evidence="7">
    <location>
        <begin position="1335"/>
        <end position="1357"/>
    </location>
</feature>
<dbReference type="GO" id="GO:0006995">
    <property type="term" value="P:cellular response to nitrogen starvation"/>
    <property type="evidence" value="ECO:0007669"/>
    <property type="project" value="EnsemblFungi"/>
</dbReference>
<dbReference type="GO" id="GO:0032968">
    <property type="term" value="P:positive regulation of transcription elongation by RNA polymerase II"/>
    <property type="evidence" value="ECO:0007669"/>
    <property type="project" value="EnsemblFungi"/>
</dbReference>
<dbReference type="OrthoDB" id="372487at2759"/>
<dbReference type="GO" id="GO:0003682">
    <property type="term" value="F:chromatin binding"/>
    <property type="evidence" value="ECO:0007669"/>
    <property type="project" value="EnsemblFungi"/>
</dbReference>
<proteinExistence type="inferred from homology"/>
<dbReference type="GO" id="GO:0061157">
    <property type="term" value="P:mRNA destabilization"/>
    <property type="evidence" value="ECO:0007669"/>
    <property type="project" value="EnsemblFungi"/>
</dbReference>
<dbReference type="GO" id="GO:0090512">
    <property type="term" value="C:eisosome membrane domain/MCC"/>
    <property type="evidence" value="ECO:0007669"/>
    <property type="project" value="EnsemblFungi"/>
</dbReference>
<dbReference type="InterPro" id="IPR041385">
    <property type="entry name" value="SH3_12"/>
</dbReference>
<feature type="domain" description="Exoribonuclease Xrn1 D2/D3" evidence="12">
    <location>
        <begin position="888"/>
        <end position="1109"/>
    </location>
</feature>
<keyword evidence="5 6" id="KW-0269">Exonuclease</keyword>
<dbReference type="GO" id="GO:0007089">
    <property type="term" value="P:traversing start control point of mitotic cell cycle"/>
    <property type="evidence" value="ECO:0007669"/>
    <property type="project" value="EnsemblFungi"/>
</dbReference>
<dbReference type="Gene3D" id="2.30.30.750">
    <property type="match status" value="1"/>
</dbReference>
<dbReference type="VEuPathDB" id="FungiDB:LELG_03417"/>
<dbReference type="InterPro" id="IPR040992">
    <property type="entry name" value="XRN1_D1"/>
</dbReference>
<feature type="compositionally biased region" description="Basic and acidic residues" evidence="7">
    <location>
        <begin position="1461"/>
        <end position="1481"/>
    </location>
</feature>
<feature type="domain" description="5'-3' exoribonuclease 1 SH3-like" evidence="10">
    <location>
        <begin position="1127"/>
        <end position="1197"/>
    </location>
</feature>
<feature type="region of interest" description="Disordered" evidence="7">
    <location>
        <begin position="1399"/>
        <end position="1481"/>
    </location>
</feature>
<dbReference type="GO" id="GO:0003723">
    <property type="term" value="F:RNA binding"/>
    <property type="evidence" value="ECO:0007669"/>
    <property type="project" value="UniProtKB-KW"/>
</dbReference>
<dbReference type="OMA" id="VASWPWF"/>
<evidence type="ECO:0000313" key="13">
    <source>
        <dbReference type="EMBL" id="EDK45238.1"/>
    </source>
</evidence>
<dbReference type="InterPro" id="IPR027073">
    <property type="entry name" value="5_3_exoribonuclease"/>
</dbReference>
<dbReference type="Gene3D" id="2.30.30.30">
    <property type="match status" value="1"/>
</dbReference>
<dbReference type="PIRSF" id="PIRSF006743">
    <property type="entry name" value="Exonuclease_Xnr1"/>
    <property type="match status" value="1"/>
</dbReference>
<dbReference type="InterPro" id="IPR041106">
    <property type="entry name" value="XRN1_D2_D3"/>
</dbReference>
<evidence type="ECO:0000259" key="8">
    <source>
        <dbReference type="Pfam" id="PF03159"/>
    </source>
</evidence>
<keyword evidence="2" id="KW-0507">mRNA processing</keyword>
<dbReference type="GO" id="GO:0006364">
    <property type="term" value="P:rRNA processing"/>
    <property type="evidence" value="ECO:0007669"/>
    <property type="project" value="EnsemblFungi"/>
</dbReference>
<comment type="function">
    <text evidence="6">Multifunctional protein that exhibits several independent functions at different levels of the cellular processes. 5'-3' exonuclease component of the nonsense-mediated mRNA decay (NMD) which is a highly conserved mRNA degradation pathway, an RNA surveillance system whose role is to identify and rid cells of mRNA with premature termination codons and thus prevents accumulation of potentially harmful truncated proteins.</text>
</comment>
<dbReference type="GO" id="GO:0004534">
    <property type="term" value="F:5'-3' RNA exonuclease activity"/>
    <property type="evidence" value="ECO:0007669"/>
    <property type="project" value="EnsemblFungi"/>
</dbReference>
<organism evidence="13 14">
    <name type="scientific">Lodderomyces elongisporus (strain ATCC 11503 / CBS 2605 / JCM 1781 / NBRC 1676 / NRRL YB-4239)</name>
    <name type="common">Yeast</name>
    <name type="synonym">Saccharomyces elongisporus</name>
    <dbReference type="NCBI Taxonomy" id="379508"/>
    <lineage>
        <taxon>Eukaryota</taxon>
        <taxon>Fungi</taxon>
        <taxon>Dikarya</taxon>
        <taxon>Ascomycota</taxon>
        <taxon>Saccharomycotina</taxon>
        <taxon>Pichiomycetes</taxon>
        <taxon>Debaryomycetaceae</taxon>
        <taxon>Candida/Lodderomyces clade</taxon>
        <taxon>Lodderomyces</taxon>
    </lineage>
</organism>
<dbReference type="EMBL" id="CH981527">
    <property type="protein sequence ID" value="EDK45238.1"/>
    <property type="molecule type" value="Genomic_DNA"/>
</dbReference>
<dbReference type="GO" id="GO:0032204">
    <property type="term" value="P:regulation of telomere maintenance"/>
    <property type="evidence" value="ECO:0007669"/>
    <property type="project" value="EnsemblFungi"/>
</dbReference>
<dbReference type="InterPro" id="IPR041412">
    <property type="entry name" value="Xrn1_helical"/>
</dbReference>
<dbReference type="STRING" id="379508.A5E1D0"/>
<dbReference type="PANTHER" id="PTHR12341:SF7">
    <property type="entry name" value="5'-3' EXORIBONUCLEASE 1"/>
    <property type="match status" value="1"/>
</dbReference>
<gene>
    <name evidence="13" type="ORF">LELG_03417</name>
</gene>
<dbReference type="GO" id="GO:0016078">
    <property type="term" value="P:tRNA decay"/>
    <property type="evidence" value="ECO:0007669"/>
    <property type="project" value="EnsemblFungi"/>
</dbReference>
<keyword evidence="14" id="KW-1185">Reference proteome</keyword>
<dbReference type="GO" id="GO:0006397">
    <property type="term" value="P:mRNA processing"/>
    <property type="evidence" value="ECO:0007669"/>
    <property type="project" value="UniProtKB-KW"/>
</dbReference>
<dbReference type="FunFam" id="2.30.30.750:FF:000002">
    <property type="entry name" value="5'-3' exoribonuclease 1"/>
    <property type="match status" value="1"/>
</dbReference>
<keyword evidence="6" id="KW-0694">RNA-binding</keyword>
<evidence type="ECO:0000256" key="5">
    <source>
        <dbReference type="ARBA" id="ARBA00022839"/>
    </source>
</evidence>
<dbReference type="FunFam" id="1.25.40.1050:FF:000002">
    <property type="entry name" value="5'-3' exoribonuclease"/>
    <property type="match status" value="1"/>
</dbReference>
<dbReference type="GO" id="GO:0043144">
    <property type="term" value="P:sno(s)RNA processing"/>
    <property type="evidence" value="ECO:0007669"/>
    <property type="project" value="EnsemblFungi"/>
</dbReference>
<dbReference type="GO" id="GO:0110155">
    <property type="term" value="P:NAD-cap decapping"/>
    <property type="evidence" value="ECO:0007669"/>
    <property type="project" value="EnsemblFungi"/>
</dbReference>
<accession>A5E1D0</accession>
<evidence type="ECO:0000259" key="9">
    <source>
        <dbReference type="Pfam" id="PF17846"/>
    </source>
</evidence>
<dbReference type="PANTHER" id="PTHR12341">
    <property type="entry name" value="5'-&gt;3' EXORIBONUCLEASE"/>
    <property type="match status" value="1"/>
</dbReference>
<keyword evidence="3 6" id="KW-0540">Nuclease</keyword>
<comment type="subcellular location">
    <subcellularLocation>
        <location evidence="6">Cytoplasm</location>
    </subcellularLocation>
</comment>
<keyword evidence="4 6" id="KW-0378">Hydrolase</keyword>
<evidence type="ECO:0000256" key="1">
    <source>
        <dbReference type="ARBA" id="ARBA00006994"/>
    </source>
</evidence>
<sequence length="1512" mass="172975">MNSILHTCTHSNDGSLSRLSDDQMYAAIFNYIDHLFSIIKPKQTFYMAIDGVAPRAKMNQQRARRFRTAYEAEENLKKAIENGEDIPKEDPFDSNSITPGTEFMAKLTDNLKYFIHKKITEDSRWANVEIILSGHEVPGEGEHKIMEYIRAVRAQPEYDPNLRHCIYGLDADLIMLGLVSHDPHFALLREEVTFGPRRGNSSGPKDVTEQKFYLLHLSVLREYLELEFKEIEEQISFEFDFERILDDFILIMYVIGNDFLPHLPDLHLNKGAFPLLLSTFKQTLLQSDGYINEDGKINLKRLNIWVHHLSEFEFENFEEKEVDIEWFNKKLDDVSISGEKKRKKIGKMLILKEQKKLVGYIKPWLMEVSSQPVSTLIDWANEDKLPLLPLRKEDVENNLDFLKEFALHAGFLIVHSKSEDNYTAKFDVDGLPSFETRDDFEERINELRRTVKQYQAANLVESESYLNETKEVYQTKFKNWKNDYYKEKLHFSIDDKEDLLKITEHYVEGLQWVLYYYYRGCPSWNFYYRYHYAPRISDISLGLEALIEKGEDLKFEQSHPFKPFEQLMAVLPARSRKLMPAVYRPLMIDEKSPIIQFYPHEVDVDMNGKTATWEAVVLLDFVDEKKLIAALKPIEEKLTPEEKKRNSYGFPVKFIHNPQIDRVFSSPLPGFFHDIEHDKCYEEKFDLPEVKEYKIGHIEGARSGTDLLAGFPTLQTIPFTFELAQNEVKVFNFSSRSESMILNIENVWADISVEQFAQRFVGRLVYSSWPFLRECKVVKVVDGTNKFESVKSPNGKKLVVTNELDLGEKRAHNSECNNLTFVWDKTKAVRLGNVEVLVHVQPVNGLIRNSKGAYVKTYSKEVEVYPLQLIVKEVTNKDPRFTTRPPLPIDEEFPLGSQVVFLGDMAYGSPARVVGYSGDKLNVQIFKIQSSAEPNIGKRRLIVESKEIQYLPSFEVSKALRINPLLLSKITSQYMIRDGNQKTNIGLELKFESKRQKVLGYTRKLYNGKFWEFSPLAMNLINTYKTKFPQLFAALSKLDGSDMPQASQLLTQDELKLVRKWLKEVKEDFIPVSLESQSLTKFSFAAIENYMDSYIANPVPLLNKDIRGVPRNAILNASDSYQLLSEQKFDLGDRVVYVQDHGKVPILSKGTVGSIFTAGSKTSLAIIFDTPQLSGSNMNGKLSSNRGLLIDSSLVLNLTNRQFIFHSRASQNRKPLSYEEKQAKIKALENRKNGTQPQANVAKTSAGRPNQQSNTNNSNGKQQASKVKSAENAKSAKSLKSSKSNNKSKKGAESVETPETVKSIKHSESKQNVKGSNELLSLLKKKPVDNSNGSEKSDVKKKQKDEEQSDEKDERRPNPAAINQIYGHIFSNVMNEGANPAIGGYNQGVPLPQSQYMQRPLQQPQLQPQPQPHPHPSQFPQGYVPPNYGYPPQYANIQPPTAYQPQQVSHPAQFPSQHLSGSEEHDTKSTLGDSELKREPNAIDRFLQSAKKAEMNVKKDVEAGVEKLEGKE</sequence>
<keyword evidence="6" id="KW-0866">Nonsense-mediated mRNA decay</keyword>
<dbReference type="GO" id="GO:0006413">
    <property type="term" value="P:translational initiation"/>
    <property type="evidence" value="ECO:0007669"/>
    <property type="project" value="EnsemblFungi"/>
</dbReference>
<dbReference type="InterPro" id="IPR004859">
    <property type="entry name" value="Xrn1_N"/>
</dbReference>
<keyword evidence="6" id="KW-0963">Cytoplasm</keyword>
<dbReference type="CDD" id="cd18673">
    <property type="entry name" value="PIN_XRN1-2-like"/>
    <property type="match status" value="1"/>
</dbReference>
<dbReference type="Gene3D" id="3.40.50.12390">
    <property type="match status" value="2"/>
</dbReference>
<evidence type="ECO:0000256" key="7">
    <source>
        <dbReference type="SAM" id="MobiDB-lite"/>
    </source>
</evidence>
<feature type="compositionally biased region" description="Polar residues" evidence="7">
    <location>
        <begin position="1233"/>
        <end position="1263"/>
    </location>
</feature>
<evidence type="ECO:0000259" key="12">
    <source>
        <dbReference type="Pfam" id="PF18334"/>
    </source>
</evidence>
<evidence type="ECO:0000256" key="4">
    <source>
        <dbReference type="ARBA" id="ARBA00022801"/>
    </source>
</evidence>
<feature type="domain" description="Xrn1 N-terminal" evidence="8">
    <location>
        <begin position="1"/>
        <end position="191"/>
    </location>
</feature>
<dbReference type="GeneID" id="5232431"/>
<dbReference type="Pfam" id="PF18334">
    <property type="entry name" value="XRN1_D2_D3"/>
    <property type="match status" value="1"/>
</dbReference>
<dbReference type="InParanoid" id="A5E1D0"/>
<dbReference type="Pfam" id="PF18332">
    <property type="entry name" value="XRN1_D1"/>
    <property type="match status" value="1"/>
</dbReference>
<evidence type="ECO:0000259" key="10">
    <source>
        <dbReference type="Pfam" id="PF18129"/>
    </source>
</evidence>
<dbReference type="GO" id="GO:0000932">
    <property type="term" value="C:P-body"/>
    <property type="evidence" value="ECO:0007669"/>
    <property type="project" value="EnsemblFungi"/>
</dbReference>
<dbReference type="Gene3D" id="6.10.140.950">
    <property type="match status" value="1"/>
</dbReference>
<dbReference type="InterPro" id="IPR047007">
    <property type="entry name" value="XRN1_D1_sf"/>
</dbReference>
<dbReference type="InterPro" id="IPR047008">
    <property type="entry name" value="XRN1_SH3_sf"/>
</dbReference>
<feature type="compositionally biased region" description="Polar residues" evidence="7">
    <location>
        <begin position="1435"/>
        <end position="1460"/>
    </location>
</feature>
<dbReference type="GO" id="GO:0016242">
    <property type="term" value="P:negative regulation of macroautophagy"/>
    <property type="evidence" value="ECO:0007669"/>
    <property type="project" value="EnsemblFungi"/>
</dbReference>
<evidence type="ECO:0000313" key="14">
    <source>
        <dbReference type="Proteomes" id="UP000001996"/>
    </source>
</evidence>
<feature type="domain" description="Xrn1 helical" evidence="9">
    <location>
        <begin position="239"/>
        <end position="656"/>
    </location>
</feature>
<evidence type="ECO:0000256" key="6">
    <source>
        <dbReference type="PIRNR" id="PIRNR006743"/>
    </source>
</evidence>
<dbReference type="FunFam" id="3.40.50.12390:FF:000002">
    <property type="entry name" value="5'-3' exoribonuclease 1"/>
    <property type="match status" value="1"/>
</dbReference>
<dbReference type="Pfam" id="PF18129">
    <property type="entry name" value="SH3_12"/>
    <property type="match status" value="1"/>
</dbReference>
<dbReference type="GO" id="GO:0031370">
    <property type="term" value="F:eukaryotic initiation factor 4G binding"/>
    <property type="evidence" value="ECO:0007669"/>
    <property type="project" value="EnsemblFungi"/>
</dbReference>
<dbReference type="Proteomes" id="UP000001996">
    <property type="component" value="Unassembled WGS sequence"/>
</dbReference>
<protein>
    <recommendedName>
        <fullName evidence="6">5'-3' exoribonuclease 1</fullName>
        <ecNumber evidence="6">3.1.13.-</ecNumber>
    </recommendedName>
</protein>
<feature type="compositionally biased region" description="Low complexity" evidence="7">
    <location>
        <begin position="1264"/>
        <end position="1285"/>
    </location>
</feature>
<evidence type="ECO:0000256" key="2">
    <source>
        <dbReference type="ARBA" id="ARBA00022664"/>
    </source>
</evidence>
<evidence type="ECO:0000259" key="11">
    <source>
        <dbReference type="Pfam" id="PF18332"/>
    </source>
</evidence>
<dbReference type="Gene3D" id="1.25.40.1050">
    <property type="match status" value="1"/>
</dbReference>
<feature type="compositionally biased region" description="Pro residues" evidence="7">
    <location>
        <begin position="1407"/>
        <end position="1417"/>
    </location>
</feature>
<dbReference type="InterPro" id="IPR016494">
    <property type="entry name" value="5_3_exoribonuclease_1"/>
</dbReference>
<dbReference type="KEGG" id="lel:PVL30_002913"/>
<dbReference type="eggNOG" id="KOG2045">
    <property type="taxonomic scope" value="Eukaryota"/>
</dbReference>
<dbReference type="GO" id="GO:0060261">
    <property type="term" value="P:positive regulation of transcription initiation by RNA polymerase II"/>
    <property type="evidence" value="ECO:0007669"/>
    <property type="project" value="EnsemblFungi"/>
</dbReference>
<dbReference type="FunCoup" id="A5E1D0">
    <property type="interactions" value="947"/>
</dbReference>
<dbReference type="GO" id="GO:0070479">
    <property type="term" value="P:nuclear-transcribed mRNA catabolic process, 5'-3' exonucleolytic nonsense-mediated decay"/>
    <property type="evidence" value="ECO:0007669"/>
    <property type="project" value="EnsemblFungi"/>
</dbReference>
<comment type="similarity">
    <text evidence="1">Belongs to the 5'-3' exonuclease family. XRN2/RAT1 subfamily.</text>
</comment>
<dbReference type="GO" id="GO:0010494">
    <property type="term" value="C:cytoplasmic stress granule"/>
    <property type="evidence" value="ECO:0007669"/>
    <property type="project" value="EnsemblFungi"/>
</dbReference>
<name>A5E1D0_LODEL</name>
<dbReference type="Gene3D" id="3.30.1370.250">
    <property type="match status" value="1"/>
</dbReference>
<dbReference type="InterPro" id="IPR014722">
    <property type="entry name" value="Rib_uL2_dom2"/>
</dbReference>
<feature type="region of interest" description="Disordered" evidence="7">
    <location>
        <begin position="1228"/>
        <end position="1361"/>
    </location>
</feature>
<dbReference type="Gene3D" id="2.170.260.40">
    <property type="match status" value="1"/>
</dbReference>
<feature type="domain" description="5'-3' exoribonuclease 1 D1" evidence="11">
    <location>
        <begin position="696"/>
        <end position="884"/>
    </location>
</feature>
<dbReference type="HOGENOM" id="CLU_001581_1_2_1"/>
<dbReference type="GO" id="GO:0070651">
    <property type="term" value="P:nonfunctional rRNA decay"/>
    <property type="evidence" value="ECO:0007669"/>
    <property type="project" value="EnsemblFungi"/>
</dbReference>
<dbReference type="GO" id="GO:0070966">
    <property type="term" value="P:nuclear-transcribed mRNA catabolic process, no-go decay"/>
    <property type="evidence" value="ECO:0007669"/>
    <property type="project" value="EnsemblFungi"/>
</dbReference>
<dbReference type="GO" id="GO:0005634">
    <property type="term" value="C:nucleus"/>
    <property type="evidence" value="ECO:0007669"/>
    <property type="project" value="EnsemblFungi"/>
</dbReference>
<dbReference type="Pfam" id="PF17846">
    <property type="entry name" value="XRN_M"/>
    <property type="match status" value="1"/>
</dbReference>
<evidence type="ECO:0000256" key="3">
    <source>
        <dbReference type="ARBA" id="ARBA00022722"/>
    </source>
</evidence>
<dbReference type="Pfam" id="PF03159">
    <property type="entry name" value="XRN_N"/>
    <property type="match status" value="1"/>
</dbReference>